<protein>
    <submittedName>
        <fullName evidence="1">Uncharacterized protein</fullName>
    </submittedName>
</protein>
<name>W4H7H7_APHAT</name>
<dbReference type="AlphaFoldDB" id="W4H7H7"/>
<proteinExistence type="predicted"/>
<organism evidence="1">
    <name type="scientific">Aphanomyces astaci</name>
    <name type="common">Crayfish plague agent</name>
    <dbReference type="NCBI Taxonomy" id="112090"/>
    <lineage>
        <taxon>Eukaryota</taxon>
        <taxon>Sar</taxon>
        <taxon>Stramenopiles</taxon>
        <taxon>Oomycota</taxon>
        <taxon>Saprolegniomycetes</taxon>
        <taxon>Saprolegniales</taxon>
        <taxon>Verrucalvaceae</taxon>
        <taxon>Aphanomyces</taxon>
    </lineage>
</organism>
<accession>W4H7H7</accession>
<reference evidence="1" key="1">
    <citation type="submission" date="2013-12" db="EMBL/GenBank/DDBJ databases">
        <title>The Genome Sequence of Aphanomyces astaci APO3.</title>
        <authorList>
            <consortium name="The Broad Institute Genomics Platform"/>
            <person name="Russ C."/>
            <person name="Tyler B."/>
            <person name="van West P."/>
            <person name="Dieguez-Uribeondo J."/>
            <person name="Young S.K."/>
            <person name="Zeng Q."/>
            <person name="Gargeya S."/>
            <person name="Fitzgerald M."/>
            <person name="Abouelleil A."/>
            <person name="Alvarado L."/>
            <person name="Chapman S.B."/>
            <person name="Gainer-Dewar J."/>
            <person name="Goldberg J."/>
            <person name="Griggs A."/>
            <person name="Gujja S."/>
            <person name="Hansen M."/>
            <person name="Howarth C."/>
            <person name="Imamovic A."/>
            <person name="Ireland A."/>
            <person name="Larimer J."/>
            <person name="McCowan C."/>
            <person name="Murphy C."/>
            <person name="Pearson M."/>
            <person name="Poon T.W."/>
            <person name="Priest M."/>
            <person name="Roberts A."/>
            <person name="Saif S."/>
            <person name="Shea T."/>
            <person name="Sykes S."/>
            <person name="Wortman J."/>
            <person name="Nusbaum C."/>
            <person name="Birren B."/>
        </authorList>
    </citation>
    <scope>NUCLEOTIDE SEQUENCE [LARGE SCALE GENOMIC DNA]</scope>
    <source>
        <strain evidence="1">APO3</strain>
    </source>
</reference>
<dbReference type="VEuPathDB" id="FungiDB:H257_01382"/>
<dbReference type="OrthoDB" id="10528998at2759"/>
<dbReference type="EMBL" id="KI913115">
    <property type="protein sequence ID" value="ETV87990.1"/>
    <property type="molecule type" value="Genomic_DNA"/>
</dbReference>
<evidence type="ECO:0000313" key="1">
    <source>
        <dbReference type="EMBL" id="ETV87990.1"/>
    </source>
</evidence>
<dbReference type="GeneID" id="20803378"/>
<sequence>MQLEDDRTTSWSPPLRRASASVGAASVQHERIVSINQWWSALFVKGKLDQLKQSRKPQAPVNHTVLQQPLSTTFKVYFPKLDYTAAY</sequence>
<gene>
    <name evidence="1" type="ORF">H257_01382</name>
</gene>
<dbReference type="RefSeq" id="XP_009822853.1">
    <property type="nucleotide sequence ID" value="XM_009824551.1"/>
</dbReference>